<dbReference type="InterPro" id="IPR018958">
    <property type="entry name" value="Knr4/Smi1-like_dom"/>
</dbReference>
<protein>
    <submittedName>
        <fullName evidence="3">SMI1/KNR4 family protein</fullName>
    </submittedName>
</protein>
<evidence type="ECO:0000313" key="3">
    <source>
        <dbReference type="EMBL" id="MBF9127992.1"/>
    </source>
</evidence>
<dbReference type="SUPFAM" id="SSF160631">
    <property type="entry name" value="SMI1/KNR4-like"/>
    <property type="match status" value="1"/>
</dbReference>
<dbReference type="InterPro" id="IPR037883">
    <property type="entry name" value="Knr4/Smi1-like_sf"/>
</dbReference>
<dbReference type="RefSeq" id="WP_196199658.1">
    <property type="nucleotide sequence ID" value="NZ_JADPUN010000051.1"/>
</dbReference>
<dbReference type="SMART" id="SM00860">
    <property type="entry name" value="SMI1_KNR4"/>
    <property type="match status" value="1"/>
</dbReference>
<keyword evidence="4" id="KW-1185">Reference proteome</keyword>
<evidence type="ECO:0000256" key="1">
    <source>
        <dbReference type="SAM" id="MobiDB-lite"/>
    </source>
</evidence>
<gene>
    <name evidence="3" type="ORF">I0C86_03120</name>
</gene>
<dbReference type="EMBL" id="JADPUN010000051">
    <property type="protein sequence ID" value="MBF9127992.1"/>
    <property type="molecule type" value="Genomic_DNA"/>
</dbReference>
<dbReference type="PANTHER" id="PTHR47432:SF1">
    <property type="entry name" value="CELL WALL ASSEMBLY REGULATOR SMI1"/>
    <property type="match status" value="1"/>
</dbReference>
<dbReference type="Gene3D" id="3.40.1580.10">
    <property type="entry name" value="SMI1/KNR4-like"/>
    <property type="match status" value="1"/>
</dbReference>
<sequence length="307" mass="33957">MTDTGADVDKRVAEAWARVEAGLSRVLPASLRQLNAPAAVQAIDAVEAALAVPLSQDFRASLRIHNGTKWMVSADGQHQPSPIPLDCLYDTDGIVEATRMWRDNYHPEPNWDDLRVWAYLVDGGNHLFLNGPVRPIVGSPGAVVVGDMNGDVTWFLDFDPAPGGTPGQVVRVDVECASWDVLAPSWAQLLVRYAEDLELFAADPDSSTLEIDQECGPACEWGSSTPSDSAGVRPAWLLDVQARDPYPYHRAECEATRMQWHNERNERCTVDGEHKPHVFRSTDRHNPCGGGQTSVDRDADRRRWDHS</sequence>
<dbReference type="Proteomes" id="UP000638560">
    <property type="component" value="Unassembled WGS sequence"/>
</dbReference>
<dbReference type="Pfam" id="PF09346">
    <property type="entry name" value="SMI1_KNR4"/>
    <property type="match status" value="1"/>
</dbReference>
<reference evidence="3 4" key="1">
    <citation type="submission" date="2020-11" db="EMBL/GenBank/DDBJ databases">
        <title>A novel isolate from a Black sea contaminated sediment with potential to produce alkanes: Plantactinospora alkalitolerans sp. nov.</title>
        <authorList>
            <person name="Carro L."/>
            <person name="Veyisoglu A."/>
            <person name="Guven K."/>
            <person name="Schumann P."/>
            <person name="Klenk H.-P."/>
            <person name="Sahin N."/>
        </authorList>
    </citation>
    <scope>NUCLEOTIDE SEQUENCE [LARGE SCALE GENOMIC DNA]</scope>
    <source>
        <strain evidence="3 4">S1510</strain>
    </source>
</reference>
<evidence type="ECO:0000313" key="4">
    <source>
        <dbReference type="Proteomes" id="UP000638560"/>
    </source>
</evidence>
<comment type="caution">
    <text evidence="3">The sequence shown here is derived from an EMBL/GenBank/DDBJ whole genome shotgun (WGS) entry which is preliminary data.</text>
</comment>
<name>A0ABS0GQ14_9ACTN</name>
<accession>A0ABS0GQ14</accession>
<dbReference type="PANTHER" id="PTHR47432">
    <property type="entry name" value="CELL WALL ASSEMBLY REGULATOR SMI1"/>
    <property type="match status" value="1"/>
</dbReference>
<feature type="domain" description="Knr4/Smi1-like" evidence="2">
    <location>
        <begin position="37"/>
        <end position="192"/>
    </location>
</feature>
<proteinExistence type="predicted"/>
<evidence type="ECO:0000259" key="2">
    <source>
        <dbReference type="SMART" id="SM00860"/>
    </source>
</evidence>
<feature type="compositionally biased region" description="Basic and acidic residues" evidence="1">
    <location>
        <begin position="295"/>
        <end position="307"/>
    </location>
</feature>
<dbReference type="InterPro" id="IPR051873">
    <property type="entry name" value="KNR4/SMI1_regulator"/>
</dbReference>
<organism evidence="3 4">
    <name type="scientific">Plantactinospora alkalitolerans</name>
    <dbReference type="NCBI Taxonomy" id="2789879"/>
    <lineage>
        <taxon>Bacteria</taxon>
        <taxon>Bacillati</taxon>
        <taxon>Actinomycetota</taxon>
        <taxon>Actinomycetes</taxon>
        <taxon>Micromonosporales</taxon>
        <taxon>Micromonosporaceae</taxon>
        <taxon>Plantactinospora</taxon>
    </lineage>
</organism>
<feature type="region of interest" description="Disordered" evidence="1">
    <location>
        <begin position="279"/>
        <end position="307"/>
    </location>
</feature>